<dbReference type="AlphaFoldDB" id="A0A1K1NHD2"/>
<evidence type="ECO:0000313" key="4">
    <source>
        <dbReference type="Proteomes" id="UP000183788"/>
    </source>
</evidence>
<dbReference type="CDD" id="cd08589">
    <property type="entry name" value="PI-PLCc_SaPLC1_like"/>
    <property type="match status" value="1"/>
</dbReference>
<reference evidence="2 4" key="1">
    <citation type="submission" date="2016-11" db="EMBL/GenBank/DDBJ databases">
        <authorList>
            <person name="Jaros S."/>
            <person name="Januszkiewicz K."/>
            <person name="Wedrychowicz H."/>
        </authorList>
    </citation>
    <scope>NUCLEOTIDE SEQUENCE [LARGE SCALE GENOMIC DNA]</scope>
    <source>
        <strain evidence="2 4">DSM 784</strain>
    </source>
</reference>
<dbReference type="OrthoDB" id="195526at2"/>
<dbReference type="SUPFAM" id="SSF51695">
    <property type="entry name" value="PLC-like phosphodiesterases"/>
    <property type="match status" value="1"/>
</dbReference>
<feature type="signal peptide" evidence="1">
    <location>
        <begin position="1"/>
        <end position="18"/>
    </location>
</feature>
<evidence type="ECO:0000313" key="5">
    <source>
        <dbReference type="Proteomes" id="UP001326715"/>
    </source>
</evidence>
<evidence type="ECO:0000313" key="2">
    <source>
        <dbReference type="EMBL" id="SFW33806.1"/>
    </source>
</evidence>
<dbReference type="Pfam" id="PF16670">
    <property type="entry name" value="PI-PLC-C1"/>
    <property type="match status" value="1"/>
</dbReference>
<dbReference type="STRING" id="1004.SAMN05661012_01256"/>
<reference evidence="3 5" key="2">
    <citation type="submission" date="2023-11" db="EMBL/GenBank/DDBJ databases">
        <title>MicrobeMod: A computational toolkit for identifying prokaryotic methylation and restriction-modification with nanopore sequencing.</title>
        <authorList>
            <person name="Crits-Christoph A."/>
            <person name="Kang S.C."/>
            <person name="Lee H."/>
            <person name="Ostrov N."/>
        </authorList>
    </citation>
    <scope>NUCLEOTIDE SEQUENCE [LARGE SCALE GENOMIC DNA]</scope>
    <source>
        <strain evidence="3 5">ATCC 23090</strain>
    </source>
</reference>
<dbReference type="Gene3D" id="3.20.20.190">
    <property type="entry name" value="Phosphatidylinositol (PI) phosphodiesterase"/>
    <property type="match status" value="1"/>
</dbReference>
<dbReference type="InterPro" id="IPR032075">
    <property type="entry name" value="PI-PLC-C1"/>
</dbReference>
<dbReference type="Proteomes" id="UP000183788">
    <property type="component" value="Unassembled WGS sequence"/>
</dbReference>
<evidence type="ECO:0000256" key="1">
    <source>
        <dbReference type="SAM" id="SignalP"/>
    </source>
</evidence>
<organism evidence="2 4">
    <name type="scientific">Chitinophaga sancti</name>
    <dbReference type="NCBI Taxonomy" id="1004"/>
    <lineage>
        <taxon>Bacteria</taxon>
        <taxon>Pseudomonadati</taxon>
        <taxon>Bacteroidota</taxon>
        <taxon>Chitinophagia</taxon>
        <taxon>Chitinophagales</taxon>
        <taxon>Chitinophagaceae</taxon>
        <taxon>Chitinophaga</taxon>
    </lineage>
</organism>
<dbReference type="InterPro" id="IPR017946">
    <property type="entry name" value="PLC-like_Pdiesterase_TIM-brl"/>
</dbReference>
<keyword evidence="5" id="KW-1185">Reference proteome</keyword>
<dbReference type="GO" id="GO:0006629">
    <property type="term" value="P:lipid metabolic process"/>
    <property type="evidence" value="ECO:0007669"/>
    <property type="project" value="InterPro"/>
</dbReference>
<evidence type="ECO:0000313" key="3">
    <source>
        <dbReference type="EMBL" id="WQG91100.1"/>
    </source>
</evidence>
<protein>
    <submittedName>
        <fullName evidence="3">Phosphatidylinositol-specific phospholipase C1-like protein</fullName>
    </submittedName>
    <submittedName>
        <fullName evidence="2">Phosphoinositide phospholipase C, Ca2+-dependent</fullName>
    </submittedName>
</protein>
<sequence length="350" mass="39093">MKAAMIALMLGITAFAFPGEDQLPINKVQRIGSHNSYKIAIDPKVMDIIRQHNGAGASSLEYTHLSLENQLNMGLRGLELDVYADSAGGKYQHPYVLEKLGVKPVYNTGVMKEPGFKVFHMQDLDVNSHCPTFKMALEQLKKWSDANPGHSPVFITMNAKDEVSKRAEFTKPEPFTPAVYDRLDKEIVDYLGKDKLITPDDIRGKEKTLEAAVLKNGWPATGKAGGKFIFILDEQDPKMTDYMQGHPSLQGRVLFVNAPAGKPEAAIMIINDAIKDQQLIRDMVAKGYIVRTRADADTKEARTNDYTRYKAACESGAQIITTDYYTRSTLFPSDYIVNFGDGIYSRKDIR</sequence>
<accession>A0A1K1NHD2</accession>
<gene>
    <name evidence="2" type="ORF">SAMN05661012_01256</name>
    <name evidence="3" type="ORF">SR876_06290</name>
</gene>
<feature type="chain" id="PRO_5012498672" evidence="1">
    <location>
        <begin position="19"/>
        <end position="350"/>
    </location>
</feature>
<proteinExistence type="predicted"/>
<dbReference type="EMBL" id="FPIZ01000003">
    <property type="protein sequence ID" value="SFW33806.1"/>
    <property type="molecule type" value="Genomic_DNA"/>
</dbReference>
<dbReference type="GO" id="GO:0008081">
    <property type="term" value="F:phosphoric diester hydrolase activity"/>
    <property type="evidence" value="ECO:0007669"/>
    <property type="project" value="InterPro"/>
</dbReference>
<keyword evidence="1" id="KW-0732">Signal</keyword>
<dbReference type="EMBL" id="CP140154">
    <property type="protein sequence ID" value="WQG91100.1"/>
    <property type="molecule type" value="Genomic_DNA"/>
</dbReference>
<dbReference type="Proteomes" id="UP001326715">
    <property type="component" value="Chromosome"/>
</dbReference>
<name>A0A1K1NHD2_9BACT</name>
<dbReference type="RefSeq" id="WP_072357954.1">
    <property type="nucleotide sequence ID" value="NZ_CBHWAX010000041.1"/>
</dbReference>